<comment type="caution">
    <text evidence="1">The sequence shown here is derived from an EMBL/GenBank/DDBJ whole genome shotgun (WGS) entry which is preliminary data.</text>
</comment>
<protein>
    <recommendedName>
        <fullName evidence="3">Peptidase aspartic putative domain-containing protein</fullName>
    </recommendedName>
</protein>
<sequence length="96" mass="10421">MPSTRLPTTVRQHYRHLRFVDENFDIPSCIDVLFGADILPSLIRSHAGVEPHSGLPSALDTQLGWIIFGSFSTPSKSPPVTLTTAIAPPSIGDLLQ</sequence>
<organism evidence="1 2">
    <name type="scientific">Macrosiphum euphorbiae</name>
    <name type="common">potato aphid</name>
    <dbReference type="NCBI Taxonomy" id="13131"/>
    <lineage>
        <taxon>Eukaryota</taxon>
        <taxon>Metazoa</taxon>
        <taxon>Ecdysozoa</taxon>
        <taxon>Arthropoda</taxon>
        <taxon>Hexapoda</taxon>
        <taxon>Insecta</taxon>
        <taxon>Pterygota</taxon>
        <taxon>Neoptera</taxon>
        <taxon>Paraneoptera</taxon>
        <taxon>Hemiptera</taxon>
        <taxon>Sternorrhyncha</taxon>
        <taxon>Aphidomorpha</taxon>
        <taxon>Aphidoidea</taxon>
        <taxon>Aphididae</taxon>
        <taxon>Macrosiphini</taxon>
        <taxon>Macrosiphum</taxon>
    </lineage>
</organism>
<accession>A0AAV0Y0A3</accession>
<reference evidence="1 2" key="1">
    <citation type="submission" date="2023-01" db="EMBL/GenBank/DDBJ databases">
        <authorList>
            <person name="Whitehead M."/>
        </authorList>
    </citation>
    <scope>NUCLEOTIDE SEQUENCE [LARGE SCALE GENOMIC DNA]</scope>
</reference>
<gene>
    <name evidence="1" type="ORF">MEUPH1_LOCUS27817</name>
</gene>
<name>A0AAV0Y0A3_9HEMI</name>
<dbReference type="Proteomes" id="UP001160148">
    <property type="component" value="Unassembled WGS sequence"/>
</dbReference>
<evidence type="ECO:0008006" key="3">
    <source>
        <dbReference type="Google" id="ProtNLM"/>
    </source>
</evidence>
<keyword evidence="2" id="KW-1185">Reference proteome</keyword>
<proteinExistence type="predicted"/>
<evidence type="ECO:0000313" key="2">
    <source>
        <dbReference type="Proteomes" id="UP001160148"/>
    </source>
</evidence>
<dbReference type="AlphaFoldDB" id="A0AAV0Y0A3"/>
<evidence type="ECO:0000313" key="1">
    <source>
        <dbReference type="EMBL" id="CAI6374168.1"/>
    </source>
</evidence>
<dbReference type="EMBL" id="CARXXK010001168">
    <property type="protein sequence ID" value="CAI6374168.1"/>
    <property type="molecule type" value="Genomic_DNA"/>
</dbReference>